<dbReference type="AlphaFoldDB" id="A0A0E9S741"/>
<organism evidence="1">
    <name type="scientific">Anguilla anguilla</name>
    <name type="common">European freshwater eel</name>
    <name type="synonym">Muraena anguilla</name>
    <dbReference type="NCBI Taxonomy" id="7936"/>
    <lineage>
        <taxon>Eukaryota</taxon>
        <taxon>Metazoa</taxon>
        <taxon>Chordata</taxon>
        <taxon>Craniata</taxon>
        <taxon>Vertebrata</taxon>
        <taxon>Euteleostomi</taxon>
        <taxon>Actinopterygii</taxon>
        <taxon>Neopterygii</taxon>
        <taxon>Teleostei</taxon>
        <taxon>Anguilliformes</taxon>
        <taxon>Anguillidae</taxon>
        <taxon>Anguilla</taxon>
    </lineage>
</organism>
<evidence type="ECO:0000313" key="1">
    <source>
        <dbReference type="EMBL" id="JAH36338.1"/>
    </source>
</evidence>
<reference evidence="1" key="1">
    <citation type="submission" date="2014-11" db="EMBL/GenBank/DDBJ databases">
        <authorList>
            <person name="Amaro Gonzalez C."/>
        </authorList>
    </citation>
    <scope>NUCLEOTIDE SEQUENCE</scope>
</reference>
<protein>
    <submittedName>
        <fullName evidence="1">Uncharacterized protein</fullName>
    </submittedName>
</protein>
<reference evidence="1" key="2">
    <citation type="journal article" date="2015" name="Fish Shellfish Immunol.">
        <title>Early steps in the European eel (Anguilla anguilla)-Vibrio vulnificus interaction in the gills: Role of the RtxA13 toxin.</title>
        <authorList>
            <person name="Callol A."/>
            <person name="Pajuelo D."/>
            <person name="Ebbesson L."/>
            <person name="Teles M."/>
            <person name="MacKenzie S."/>
            <person name="Amaro C."/>
        </authorList>
    </citation>
    <scope>NUCLEOTIDE SEQUENCE</scope>
</reference>
<accession>A0A0E9S741</accession>
<proteinExistence type="predicted"/>
<sequence>MFLVVMIVIFPLDLIGHMTTSEN</sequence>
<dbReference type="EMBL" id="GBXM01072239">
    <property type="protein sequence ID" value="JAH36338.1"/>
    <property type="molecule type" value="Transcribed_RNA"/>
</dbReference>
<name>A0A0E9S741_ANGAN</name>